<dbReference type="GO" id="GO:0051996">
    <property type="term" value="F:squalene synthase [NAD(P)H] activity"/>
    <property type="evidence" value="ECO:0007669"/>
    <property type="project" value="InterPro"/>
</dbReference>
<organism evidence="2 3">
    <name type="scientific">Sphingomonas sanguinis</name>
    <dbReference type="NCBI Taxonomy" id="33051"/>
    <lineage>
        <taxon>Bacteria</taxon>
        <taxon>Pseudomonadati</taxon>
        <taxon>Pseudomonadota</taxon>
        <taxon>Alphaproteobacteria</taxon>
        <taxon>Sphingomonadales</taxon>
        <taxon>Sphingomonadaceae</taxon>
        <taxon>Sphingomonas</taxon>
    </lineage>
</organism>
<dbReference type="GO" id="GO:0016117">
    <property type="term" value="P:carotenoid biosynthetic process"/>
    <property type="evidence" value="ECO:0007669"/>
    <property type="project" value="UniProtKB-ARBA"/>
</dbReference>
<gene>
    <name evidence="2" type="ORF">NS319_15640</name>
</gene>
<evidence type="ECO:0000313" key="2">
    <source>
        <dbReference type="EMBL" id="KTT68062.1"/>
    </source>
</evidence>
<dbReference type="Proteomes" id="UP000072867">
    <property type="component" value="Unassembled WGS sequence"/>
</dbReference>
<dbReference type="PROSITE" id="PS01045">
    <property type="entry name" value="SQUALEN_PHYTOEN_SYN_2"/>
    <property type="match status" value="1"/>
</dbReference>
<name>A0A147HT86_9SPHN</name>
<sequence>MSDTAAPTEREALVAAARASIAKGSKSFAAASLLFDPETRERAWLLYAWCRRCDDIADGQDHGHGMTRVADAPARLAELTAKTEAALAGQVVGDPAFDALRVVVAETGMPHRWPRDLIAGFALDAQDWRPETEEDLYRYCYHVAGVVGCMMAVTMGVAPDDEATLDRACDLGMAFQLANIARDIAEDAEAGRHYLPRAWLDYKSIAPDAIMAPSHRPGLSALARRLTDRAAAFEASARMGTPALSYRSAWAVLSAAAIYGAIGRKVTQRGRRAWDSRVGTSKLEKLGFMTRASVQAARRGKMRIEPRDPALWTRPR</sequence>
<dbReference type="SFLD" id="SFLDG01212">
    <property type="entry name" value="Phytoene_synthase_like"/>
    <property type="match status" value="1"/>
</dbReference>
<dbReference type="Gene3D" id="1.10.600.10">
    <property type="entry name" value="Farnesyl Diphosphate Synthase"/>
    <property type="match status" value="1"/>
</dbReference>
<comment type="caution">
    <text evidence="2">The sequence shown here is derived from an EMBL/GenBank/DDBJ whole genome shotgun (WGS) entry which is preliminary data.</text>
</comment>
<dbReference type="Pfam" id="PF00494">
    <property type="entry name" value="SQS_PSY"/>
    <property type="match status" value="1"/>
</dbReference>
<dbReference type="EMBL" id="LDTD01000130">
    <property type="protein sequence ID" value="KTT68062.1"/>
    <property type="molecule type" value="Genomic_DNA"/>
</dbReference>
<dbReference type="InterPro" id="IPR019845">
    <property type="entry name" value="Squalene/phytoene_synthase_CS"/>
</dbReference>
<proteinExistence type="predicted"/>
<evidence type="ECO:0000256" key="1">
    <source>
        <dbReference type="ARBA" id="ARBA00022679"/>
    </source>
</evidence>
<dbReference type="CDD" id="cd00683">
    <property type="entry name" value="Trans_IPPS_HH"/>
    <property type="match status" value="1"/>
</dbReference>
<keyword evidence="1" id="KW-0808">Transferase</keyword>
<evidence type="ECO:0000313" key="3">
    <source>
        <dbReference type="Proteomes" id="UP000072867"/>
    </source>
</evidence>
<dbReference type="InterPro" id="IPR044843">
    <property type="entry name" value="Trans_IPPS_bact-type"/>
</dbReference>
<dbReference type="InterPro" id="IPR008949">
    <property type="entry name" value="Isoprenoid_synthase_dom_sf"/>
</dbReference>
<dbReference type="PATRIC" id="fig|33051.3.peg.627"/>
<dbReference type="STRING" id="33051.SB4_07255"/>
<dbReference type="SFLD" id="SFLDG01018">
    <property type="entry name" value="Squalene/Phytoene_Synthase_Lik"/>
    <property type="match status" value="1"/>
</dbReference>
<protein>
    <submittedName>
        <fullName evidence="2">Phytoene synthase</fullName>
    </submittedName>
</protein>
<dbReference type="SFLD" id="SFLDS00005">
    <property type="entry name" value="Isoprenoid_Synthase_Type_I"/>
    <property type="match status" value="1"/>
</dbReference>
<dbReference type="RefSeq" id="WP_058734435.1">
    <property type="nucleotide sequence ID" value="NZ_LDTD01000130.1"/>
</dbReference>
<accession>A0A147HT86</accession>
<dbReference type="GO" id="GO:0004311">
    <property type="term" value="F:geranylgeranyl diphosphate synthase activity"/>
    <property type="evidence" value="ECO:0007669"/>
    <property type="project" value="InterPro"/>
</dbReference>
<dbReference type="SUPFAM" id="SSF48576">
    <property type="entry name" value="Terpenoid synthases"/>
    <property type="match status" value="1"/>
</dbReference>
<dbReference type="PANTHER" id="PTHR31480">
    <property type="entry name" value="BIFUNCTIONAL LYCOPENE CYCLASE/PHYTOENE SYNTHASE"/>
    <property type="match status" value="1"/>
</dbReference>
<dbReference type="InterPro" id="IPR002060">
    <property type="entry name" value="Squ/phyt_synthse"/>
</dbReference>
<reference evidence="2 3" key="1">
    <citation type="journal article" date="2016" name="Front. Microbiol.">
        <title>Genomic Resource of Rice Seed Associated Bacteria.</title>
        <authorList>
            <person name="Midha S."/>
            <person name="Bansal K."/>
            <person name="Sharma S."/>
            <person name="Kumar N."/>
            <person name="Patil P.P."/>
            <person name="Chaudhry V."/>
            <person name="Patil P.B."/>
        </authorList>
    </citation>
    <scope>NUCLEOTIDE SEQUENCE [LARGE SCALE GENOMIC DNA]</scope>
    <source>
        <strain evidence="2 3">NS319</strain>
    </source>
</reference>
<dbReference type="AlphaFoldDB" id="A0A147HT86"/>
<dbReference type="InterPro" id="IPR033904">
    <property type="entry name" value="Trans_IPPS_HH"/>
</dbReference>